<keyword evidence="2" id="KW-1185">Reference proteome</keyword>
<protein>
    <submittedName>
        <fullName evidence="1">Uncharacterized protein</fullName>
    </submittedName>
</protein>
<organism evidence="1 2">
    <name type="scientific">Pleurodeles waltl</name>
    <name type="common">Iberian ribbed newt</name>
    <dbReference type="NCBI Taxonomy" id="8319"/>
    <lineage>
        <taxon>Eukaryota</taxon>
        <taxon>Metazoa</taxon>
        <taxon>Chordata</taxon>
        <taxon>Craniata</taxon>
        <taxon>Vertebrata</taxon>
        <taxon>Euteleostomi</taxon>
        <taxon>Amphibia</taxon>
        <taxon>Batrachia</taxon>
        <taxon>Caudata</taxon>
        <taxon>Salamandroidea</taxon>
        <taxon>Salamandridae</taxon>
        <taxon>Pleurodelinae</taxon>
        <taxon>Pleurodeles</taxon>
    </lineage>
</organism>
<accession>A0AAV7RSU7</accession>
<dbReference type="Proteomes" id="UP001066276">
    <property type="component" value="Chromosome 5"/>
</dbReference>
<sequence>MATWRLTSPSEVDRLSQLTYFYFTENEGRVLWEAYKVALRGEIIAGEVVDKRKRNQQCDELEQQIHTLETEYAQQPGAKVEQKLGKSRLEYRVTATNEMKLIYQAQQCRLYESGDKARKMLVWLVHREAVRSHITAMTDPQGVTLHTSVSIAETAVSYMRDLYRGGYEGSSGELQEFVNDCPCRRLGKLAAEALEEEEIIREIGVALAQLQPWKKPDPSGLLMKTSTAWQRR</sequence>
<name>A0AAV7RSU7_PLEWA</name>
<gene>
    <name evidence="1" type="ORF">NDU88_008366</name>
</gene>
<evidence type="ECO:0000313" key="2">
    <source>
        <dbReference type="Proteomes" id="UP001066276"/>
    </source>
</evidence>
<reference evidence="1" key="1">
    <citation type="journal article" date="2022" name="bioRxiv">
        <title>Sequencing and chromosome-scale assembly of the giantPleurodeles waltlgenome.</title>
        <authorList>
            <person name="Brown T."/>
            <person name="Elewa A."/>
            <person name="Iarovenko S."/>
            <person name="Subramanian E."/>
            <person name="Araus A.J."/>
            <person name="Petzold A."/>
            <person name="Susuki M."/>
            <person name="Suzuki K.-i.T."/>
            <person name="Hayashi T."/>
            <person name="Toyoda A."/>
            <person name="Oliveira C."/>
            <person name="Osipova E."/>
            <person name="Leigh N.D."/>
            <person name="Simon A."/>
            <person name="Yun M.H."/>
        </authorList>
    </citation>
    <scope>NUCLEOTIDE SEQUENCE</scope>
    <source>
        <strain evidence="1">20211129_DDA</strain>
        <tissue evidence="1">Liver</tissue>
    </source>
</reference>
<evidence type="ECO:0000313" key="1">
    <source>
        <dbReference type="EMBL" id="KAJ1155637.1"/>
    </source>
</evidence>
<comment type="caution">
    <text evidence="1">The sequence shown here is derived from an EMBL/GenBank/DDBJ whole genome shotgun (WGS) entry which is preliminary data.</text>
</comment>
<proteinExistence type="predicted"/>
<dbReference type="EMBL" id="JANPWB010000009">
    <property type="protein sequence ID" value="KAJ1155637.1"/>
    <property type="molecule type" value="Genomic_DNA"/>
</dbReference>
<dbReference type="AlphaFoldDB" id="A0AAV7RSU7"/>